<dbReference type="SUPFAM" id="SSF52467">
    <property type="entry name" value="DHS-like NAD/FAD-binding domain"/>
    <property type="match status" value="1"/>
</dbReference>
<keyword evidence="9" id="KW-1185">Reference proteome</keyword>
<evidence type="ECO:0000313" key="8">
    <source>
        <dbReference type="EMBL" id="KAF5363685.1"/>
    </source>
</evidence>
<dbReference type="GO" id="GO:0005634">
    <property type="term" value="C:nucleus"/>
    <property type="evidence" value="ECO:0007669"/>
    <property type="project" value="TreeGrafter"/>
</dbReference>
<evidence type="ECO:0000256" key="3">
    <source>
        <dbReference type="ARBA" id="ARBA00022679"/>
    </source>
</evidence>
<dbReference type="GO" id="GO:0017136">
    <property type="term" value="F:histone deacetylase activity, NAD-dependent"/>
    <property type="evidence" value="ECO:0007669"/>
    <property type="project" value="TreeGrafter"/>
</dbReference>
<comment type="caution">
    <text evidence="6">Lacks conserved residue(s) required for the propagation of feature annotation.</text>
</comment>
<dbReference type="AlphaFoldDB" id="A0A8H5GF69"/>
<dbReference type="Gene3D" id="3.30.1600.10">
    <property type="entry name" value="SIR2/SIRT2 'Small Domain"/>
    <property type="match status" value="1"/>
</dbReference>
<dbReference type="Gene3D" id="3.40.50.1220">
    <property type="entry name" value="TPP-binding domain"/>
    <property type="match status" value="1"/>
</dbReference>
<protein>
    <recommendedName>
        <fullName evidence="7">Deacetylase sirtuin-type domain-containing protein</fullName>
    </recommendedName>
</protein>
<evidence type="ECO:0000256" key="4">
    <source>
        <dbReference type="ARBA" id="ARBA00023027"/>
    </source>
</evidence>
<dbReference type="PROSITE" id="PS50305">
    <property type="entry name" value="SIRTUIN"/>
    <property type="match status" value="1"/>
</dbReference>
<dbReference type="InterPro" id="IPR029035">
    <property type="entry name" value="DHS-like_NAD/FAD-binding_dom"/>
</dbReference>
<dbReference type="EMBL" id="JAACJO010000001">
    <property type="protein sequence ID" value="KAF5363685.1"/>
    <property type="molecule type" value="Genomic_DNA"/>
</dbReference>
<comment type="caution">
    <text evidence="8">The sequence shown here is derived from an EMBL/GenBank/DDBJ whole genome shotgun (WGS) entry which is preliminary data.</text>
</comment>
<dbReference type="InterPro" id="IPR003000">
    <property type="entry name" value="Sirtuin"/>
</dbReference>
<evidence type="ECO:0000259" key="7">
    <source>
        <dbReference type="PROSITE" id="PS50305"/>
    </source>
</evidence>
<evidence type="ECO:0000313" key="9">
    <source>
        <dbReference type="Proteomes" id="UP000559027"/>
    </source>
</evidence>
<accession>A0A8H5GF69</accession>
<proteinExistence type="inferred from homology"/>
<organism evidence="8 9">
    <name type="scientific">Leucocoprinus leucothites</name>
    <dbReference type="NCBI Taxonomy" id="201217"/>
    <lineage>
        <taxon>Eukaryota</taxon>
        <taxon>Fungi</taxon>
        <taxon>Dikarya</taxon>
        <taxon>Basidiomycota</taxon>
        <taxon>Agaricomycotina</taxon>
        <taxon>Agaricomycetes</taxon>
        <taxon>Agaricomycetidae</taxon>
        <taxon>Agaricales</taxon>
        <taxon>Agaricineae</taxon>
        <taxon>Agaricaceae</taxon>
        <taxon>Leucocoprinus</taxon>
    </lineage>
</organism>
<evidence type="ECO:0000256" key="1">
    <source>
        <dbReference type="ARBA" id="ARBA00004173"/>
    </source>
</evidence>
<evidence type="ECO:0000256" key="2">
    <source>
        <dbReference type="ARBA" id="ARBA00006924"/>
    </source>
</evidence>
<dbReference type="PANTHER" id="PTHR11085">
    <property type="entry name" value="NAD-DEPENDENT PROTEIN DEACYLASE SIRTUIN-5, MITOCHONDRIAL-RELATED"/>
    <property type="match status" value="1"/>
</dbReference>
<gene>
    <name evidence="8" type="ORF">D9756_000846</name>
</gene>
<keyword evidence="5" id="KW-0496">Mitochondrion</keyword>
<dbReference type="Pfam" id="PF02146">
    <property type="entry name" value="SIR2"/>
    <property type="match status" value="1"/>
</dbReference>
<dbReference type="InterPro" id="IPR026590">
    <property type="entry name" value="Ssirtuin_cat_dom"/>
</dbReference>
<reference evidence="8 9" key="1">
    <citation type="journal article" date="2020" name="ISME J.">
        <title>Uncovering the hidden diversity of litter-decomposition mechanisms in mushroom-forming fungi.</title>
        <authorList>
            <person name="Floudas D."/>
            <person name="Bentzer J."/>
            <person name="Ahren D."/>
            <person name="Johansson T."/>
            <person name="Persson P."/>
            <person name="Tunlid A."/>
        </authorList>
    </citation>
    <scope>NUCLEOTIDE SEQUENCE [LARGE SCALE GENOMIC DNA]</scope>
    <source>
        <strain evidence="8 9">CBS 146.42</strain>
    </source>
</reference>
<evidence type="ECO:0000256" key="6">
    <source>
        <dbReference type="PROSITE-ProRule" id="PRU00236"/>
    </source>
</evidence>
<comment type="subcellular location">
    <subcellularLocation>
        <location evidence="1">Mitochondrion</location>
    </subcellularLocation>
</comment>
<keyword evidence="4" id="KW-0520">NAD</keyword>
<keyword evidence="3" id="KW-0808">Transferase</keyword>
<evidence type="ECO:0000256" key="5">
    <source>
        <dbReference type="ARBA" id="ARBA00023128"/>
    </source>
</evidence>
<comment type="similarity">
    <text evidence="2">Belongs to the sirtuin family. Class I subfamily.</text>
</comment>
<dbReference type="Proteomes" id="UP000559027">
    <property type="component" value="Unassembled WGS sequence"/>
</dbReference>
<dbReference type="PANTHER" id="PTHR11085:SF10">
    <property type="entry name" value="NAD-DEPENDENT PROTEIN DEACYLASE SIRTUIN-5, MITOCHONDRIAL-RELATED"/>
    <property type="match status" value="1"/>
</dbReference>
<name>A0A8H5GF69_9AGAR</name>
<dbReference type="InterPro" id="IPR026591">
    <property type="entry name" value="Sirtuin_cat_small_dom_sf"/>
</dbReference>
<dbReference type="OrthoDB" id="424302at2759"/>
<feature type="domain" description="Deacetylase sirtuin-type" evidence="7">
    <location>
        <begin position="1"/>
        <end position="274"/>
    </location>
</feature>
<dbReference type="GO" id="GO:0005739">
    <property type="term" value="C:mitochondrion"/>
    <property type="evidence" value="ECO:0007669"/>
    <property type="project" value="UniProtKB-SubCell"/>
</dbReference>
<sequence>MPSTDMETFRKVLKESKNIIVVAGAGLSAASGLSTFRGQGGYWRRFQAMSLATPRAFDSNPSRVWQFYHYRRESALRVKPNAAHYALARFTSPQVREAHCAPESTFTLITQNVDGLSPERLRRYRHQSPFLRKQRTARMSLKCTADYLTYLVQTGTEKVLEASDNEVEIPVDQLPRCEACGELARPGVVWFEEIPHHLDLIEELAEAANLCIVVGTSSTVYPAAGYASLVKDCGGKVAVFNLERTSGDEDSDFLFLALVKRRSPLRWVSHKRASDWNR</sequence>
<dbReference type="GO" id="GO:0070403">
    <property type="term" value="F:NAD+ binding"/>
    <property type="evidence" value="ECO:0007669"/>
    <property type="project" value="InterPro"/>
</dbReference>
<dbReference type="InterPro" id="IPR050134">
    <property type="entry name" value="NAD-dep_sirtuin_deacylases"/>
</dbReference>